<dbReference type="AlphaFoldDB" id="A0A4Y8ADB0"/>
<dbReference type="EC" id="3.2.1.51" evidence="2"/>
<dbReference type="InterPro" id="IPR011040">
    <property type="entry name" value="Sialidase"/>
</dbReference>
<keyword evidence="2" id="KW-0378">Hydrolase</keyword>
<dbReference type="CDD" id="cd15482">
    <property type="entry name" value="Sialidase_non-viral"/>
    <property type="match status" value="1"/>
</dbReference>
<dbReference type="SUPFAM" id="SSF50939">
    <property type="entry name" value="Sialidases"/>
    <property type="match status" value="1"/>
</dbReference>
<dbReference type="EMBL" id="SNQG01000004">
    <property type="protein sequence ID" value="TEW65992.1"/>
    <property type="molecule type" value="Genomic_DNA"/>
</dbReference>
<keyword evidence="5" id="KW-1185">Reference proteome</keyword>
<sequence>MLNIKNLVLSIAVLFVAVAAGLSQNIRVINRGYIFDKSDFKASHASTIVQLNHKKFMAAWFGGDHEGSSDVCIWASILKNNSWGKPVKIAKGTTTDNKTYACWNPVLFKAHNGKLYLHYKVGINPREWKAMYKVSADEGKTWSALTALPDGFLGPIKNKPVQLKNGTILYPCSVESIDEKSWTIHLETTDANIKNWKRININCDTFQVIQPTILLYPHNRLQLLARSKQNVIVQSWSADGGKSWSKVTATSIPNPNSGIDAVTTAGGLQLLVYNPLTSGKNWWEGRSVLKLACSRDGITWKDLLTFEDQKTGEFSYPAIIYDKAGFVYATWTDNRKKIAYIKLAVQ</sequence>
<reference evidence="3" key="2">
    <citation type="submission" date="2019-03" db="EMBL/GenBank/DDBJ databases">
        <authorList>
            <person name="Yan Y.-Q."/>
            <person name="Du Z.-J."/>
        </authorList>
    </citation>
    <scope>NUCLEOTIDE SEQUENCE</scope>
    <source>
        <strain evidence="3">PP-F2FG21</strain>
    </source>
</reference>
<protein>
    <submittedName>
        <fullName evidence="2">Alpha-L-fucosidase</fullName>
        <ecNumber evidence="2">3.2.1.51</ecNumber>
    </submittedName>
    <submittedName>
        <fullName evidence="3">Sialidase</fullName>
    </submittedName>
</protein>
<dbReference type="GO" id="GO:0004560">
    <property type="term" value="F:alpha-L-fucosidase activity"/>
    <property type="evidence" value="ECO:0007669"/>
    <property type="project" value="UniProtKB-EC"/>
</dbReference>
<dbReference type="EMBL" id="JACIEG010000003">
    <property type="protein sequence ID" value="MBB3969203.1"/>
    <property type="molecule type" value="Genomic_DNA"/>
</dbReference>
<evidence type="ECO:0000313" key="5">
    <source>
        <dbReference type="Proteomes" id="UP000583101"/>
    </source>
</evidence>
<reference evidence="2 5" key="3">
    <citation type="submission" date="2020-08" db="EMBL/GenBank/DDBJ databases">
        <title>Genomic Encyclopedia of Type Strains, Phase IV (KMG-IV): sequencing the most valuable type-strain genomes for metagenomic binning, comparative biology and taxonomic classification.</title>
        <authorList>
            <person name="Goeker M."/>
        </authorList>
    </citation>
    <scope>NUCLEOTIDE SEQUENCE [LARGE SCALE GENOMIC DNA]</scope>
    <source>
        <strain evidence="2 5">DSM 100995</strain>
    </source>
</reference>
<evidence type="ECO:0000313" key="4">
    <source>
        <dbReference type="Proteomes" id="UP000297248"/>
    </source>
</evidence>
<reference evidence="3 4" key="1">
    <citation type="journal article" date="2016" name="Int. J. Syst. Evol. Microbiol.">
        <title>Proposal of Mucilaginibacter phyllosphaerae sp. nov. isolated from the phyllosphere of Galium album.</title>
        <authorList>
            <person name="Aydogan E.L."/>
            <person name="Busse H.J."/>
            <person name="Moser G."/>
            <person name="Muller C."/>
            <person name="Kampfer P."/>
            <person name="Glaeser S.P."/>
        </authorList>
    </citation>
    <scope>NUCLEOTIDE SEQUENCE [LARGE SCALE GENOMIC DNA]</scope>
    <source>
        <strain evidence="3 4">PP-F2FG21</strain>
    </source>
</reference>
<feature type="domain" description="Sialidase" evidence="1">
    <location>
        <begin position="55"/>
        <end position="328"/>
    </location>
</feature>
<gene>
    <name evidence="3" type="ORF">E2R65_12760</name>
    <name evidence="2" type="ORF">GGR35_001806</name>
</gene>
<organism evidence="3 4">
    <name type="scientific">Mucilaginibacter phyllosphaerae</name>
    <dbReference type="NCBI Taxonomy" id="1812349"/>
    <lineage>
        <taxon>Bacteria</taxon>
        <taxon>Pseudomonadati</taxon>
        <taxon>Bacteroidota</taxon>
        <taxon>Sphingobacteriia</taxon>
        <taxon>Sphingobacteriales</taxon>
        <taxon>Sphingobacteriaceae</taxon>
        <taxon>Mucilaginibacter</taxon>
    </lineage>
</organism>
<dbReference type="PANTHER" id="PTHR43752">
    <property type="entry name" value="BNR/ASP-BOX REPEAT FAMILY PROTEIN"/>
    <property type="match status" value="1"/>
</dbReference>
<name>A0A4Y8ADB0_9SPHI</name>
<evidence type="ECO:0000313" key="3">
    <source>
        <dbReference type="EMBL" id="TEW65992.1"/>
    </source>
</evidence>
<evidence type="ECO:0000259" key="1">
    <source>
        <dbReference type="Pfam" id="PF13088"/>
    </source>
</evidence>
<dbReference type="RefSeq" id="WP_134336856.1">
    <property type="nucleotide sequence ID" value="NZ_BMCZ01000002.1"/>
</dbReference>
<dbReference type="InterPro" id="IPR036278">
    <property type="entry name" value="Sialidase_sf"/>
</dbReference>
<accession>A0A4Y8ADB0</accession>
<dbReference type="Proteomes" id="UP000297248">
    <property type="component" value="Unassembled WGS sequence"/>
</dbReference>
<keyword evidence="2" id="KW-0326">Glycosidase</keyword>
<comment type="caution">
    <text evidence="3">The sequence shown here is derived from an EMBL/GenBank/DDBJ whole genome shotgun (WGS) entry which is preliminary data.</text>
</comment>
<evidence type="ECO:0000313" key="2">
    <source>
        <dbReference type="EMBL" id="MBB3969203.1"/>
    </source>
</evidence>
<dbReference type="Proteomes" id="UP000583101">
    <property type="component" value="Unassembled WGS sequence"/>
</dbReference>
<dbReference type="Gene3D" id="2.120.10.10">
    <property type="match status" value="1"/>
</dbReference>
<dbReference type="Pfam" id="PF13088">
    <property type="entry name" value="BNR_2"/>
    <property type="match status" value="1"/>
</dbReference>
<dbReference type="PANTHER" id="PTHR43752:SF2">
    <property type="entry name" value="BNR_ASP-BOX REPEAT FAMILY PROTEIN"/>
    <property type="match status" value="1"/>
</dbReference>
<dbReference type="OrthoDB" id="41724at2"/>
<proteinExistence type="predicted"/>